<evidence type="ECO:0000313" key="3">
    <source>
        <dbReference type="EMBL" id="PTM48014.1"/>
    </source>
</evidence>
<keyword evidence="4" id="KW-1185">Reference proteome</keyword>
<dbReference type="RefSeq" id="WP_167396716.1">
    <property type="nucleotide sequence ID" value="NZ_PZZN01000001.1"/>
</dbReference>
<feature type="compositionally biased region" description="Low complexity" evidence="1">
    <location>
        <begin position="272"/>
        <end position="288"/>
    </location>
</feature>
<dbReference type="EMBL" id="PZZN01000001">
    <property type="protein sequence ID" value="PTM48014.1"/>
    <property type="molecule type" value="Genomic_DNA"/>
</dbReference>
<gene>
    <name evidence="3" type="ORF">C8J24_1422</name>
</gene>
<dbReference type="InterPro" id="IPR052563">
    <property type="entry name" value="FliK"/>
</dbReference>
<dbReference type="Pfam" id="PF02120">
    <property type="entry name" value="Flg_hook"/>
    <property type="match status" value="1"/>
</dbReference>
<comment type="caution">
    <text evidence="3">The sequence shown here is derived from an EMBL/GenBank/DDBJ whole genome shotgun (WGS) entry which is preliminary data.</text>
</comment>
<organism evidence="3 4">
    <name type="scientific">Sphingomonas aerolata</name>
    <dbReference type="NCBI Taxonomy" id="185951"/>
    <lineage>
        <taxon>Bacteria</taxon>
        <taxon>Pseudomonadati</taxon>
        <taxon>Pseudomonadota</taxon>
        <taxon>Alphaproteobacteria</taxon>
        <taxon>Sphingomonadales</taxon>
        <taxon>Sphingomonadaceae</taxon>
        <taxon>Sphingomonas</taxon>
    </lineage>
</organism>
<evidence type="ECO:0000259" key="2">
    <source>
        <dbReference type="Pfam" id="PF02120"/>
    </source>
</evidence>
<dbReference type="InterPro" id="IPR021136">
    <property type="entry name" value="Flagellar_hook_control-like_C"/>
</dbReference>
<dbReference type="CDD" id="cd17470">
    <property type="entry name" value="T3SS_Flik_C"/>
    <property type="match status" value="1"/>
</dbReference>
<feature type="compositionally biased region" description="Low complexity" evidence="1">
    <location>
        <begin position="567"/>
        <end position="583"/>
    </location>
</feature>
<feature type="region of interest" description="Disordered" evidence="1">
    <location>
        <begin position="540"/>
        <end position="589"/>
    </location>
</feature>
<accession>A0A2T4YW25</accession>
<evidence type="ECO:0000256" key="1">
    <source>
        <dbReference type="SAM" id="MobiDB-lite"/>
    </source>
</evidence>
<dbReference type="Gene3D" id="3.30.750.140">
    <property type="match status" value="1"/>
</dbReference>
<dbReference type="PANTHER" id="PTHR37533:SF2">
    <property type="entry name" value="FLAGELLAR HOOK-LENGTH CONTROL PROTEIN"/>
    <property type="match status" value="1"/>
</dbReference>
<feature type="region of interest" description="Disordered" evidence="1">
    <location>
        <begin position="258"/>
        <end position="300"/>
    </location>
</feature>
<dbReference type="AlphaFoldDB" id="A0A2T4YW25"/>
<proteinExistence type="predicted"/>
<dbReference type="InterPro" id="IPR038610">
    <property type="entry name" value="FliK-like_C_sf"/>
</dbReference>
<dbReference type="PANTHER" id="PTHR37533">
    <property type="entry name" value="FLAGELLAR HOOK-LENGTH CONTROL PROTEIN"/>
    <property type="match status" value="1"/>
</dbReference>
<protein>
    <submittedName>
        <fullName evidence="3">Flagellar hook-length control protein FliK</fullName>
    </submittedName>
</protein>
<keyword evidence="3" id="KW-0282">Flagellum</keyword>
<sequence>MILPALASPPGLALRAAPRVAGGESAGDFGGTLAALLDTGPVADVAPADITARQPAVIGGKPLPDAAAQAETLPFWSPGVAFVQVPVAATTDIKADVPAAAAAAALTPVALGTSALTPVKSPLVSPLVGGGGDVPIEGPNPAPVENRLPPPPERVIRIGLRGAERPTTAKRPRDSDATDDTPTEQATIPGADPTAVPVVTDAPQALPSAAPQATLPEAGIGTATLAGDAFARSNKPGARQAPPLSTMPEPLPAAAFARDAGRKPPALQSGIATPATADTPAVDETPSSNAPPPPSGARPAFAAASDFQVAAAILSGTRPVALPDTPSLPAGEALPPPAAFNGTVMPSPAPGTPAQAPALPPAVAADSASTETPPPRWSSRDGAPPVTLVVQQPPAAATQPQPGTVASAAQVFGAAIQAAAQRRDEPRLRDDTTLLAPLAAAGTVHALAPTVDAQAPLDMRQERWPAAMIERIDILRDAANATDTRIRLIPDALGTIDVSVRKDGDTLHVHFAAEQAATRSLLQDAQPRLAELADARGLKLSQGNVDTGGGQQQQQQQRAATPHQPSAPARARAGTATAADTDSTDTRLA</sequence>
<evidence type="ECO:0000313" key="4">
    <source>
        <dbReference type="Proteomes" id="UP000240996"/>
    </source>
</evidence>
<dbReference type="Proteomes" id="UP000240996">
    <property type="component" value="Unassembled WGS sequence"/>
</dbReference>
<feature type="region of interest" description="Disordered" evidence="1">
    <location>
        <begin position="158"/>
        <end position="198"/>
    </location>
</feature>
<feature type="domain" description="Flagellar hook-length control protein-like C-terminal" evidence="2">
    <location>
        <begin position="475"/>
        <end position="554"/>
    </location>
</feature>
<keyword evidence="3" id="KW-0966">Cell projection</keyword>
<feature type="region of interest" description="Disordered" evidence="1">
    <location>
        <begin position="323"/>
        <end position="386"/>
    </location>
</feature>
<keyword evidence="3" id="KW-0969">Cilium</keyword>
<name>A0A2T4YW25_9SPHN</name>
<feature type="compositionally biased region" description="Low complexity" evidence="1">
    <location>
        <begin position="352"/>
        <end position="369"/>
    </location>
</feature>
<reference evidence="3 4" key="1">
    <citation type="submission" date="2018-04" db="EMBL/GenBank/DDBJ databases">
        <title>Genomic Encyclopedia of Type Strains, Phase III (KMG-III): the genomes of soil and plant-associated and newly described type strains.</title>
        <authorList>
            <person name="Whitman W."/>
        </authorList>
    </citation>
    <scope>NUCLEOTIDE SEQUENCE [LARGE SCALE GENOMIC DNA]</scope>
    <source>
        <strain evidence="3 4">NW12</strain>
    </source>
</reference>